<evidence type="ECO:0000256" key="7">
    <source>
        <dbReference type="SAM" id="Phobius"/>
    </source>
</evidence>
<dbReference type="InterPro" id="IPR004254">
    <property type="entry name" value="AdipoR/HlyIII-related"/>
</dbReference>
<keyword evidence="3" id="KW-1003">Cell membrane</keyword>
<evidence type="ECO:0000313" key="8">
    <source>
        <dbReference type="EMBL" id="MDO7021577.1"/>
    </source>
</evidence>
<feature type="transmembrane region" description="Helical" evidence="7">
    <location>
        <begin position="95"/>
        <end position="116"/>
    </location>
</feature>
<evidence type="ECO:0000256" key="6">
    <source>
        <dbReference type="ARBA" id="ARBA00023136"/>
    </source>
</evidence>
<evidence type="ECO:0000256" key="2">
    <source>
        <dbReference type="ARBA" id="ARBA00008488"/>
    </source>
</evidence>
<name>A0ABT8Z0B4_9SPIR</name>
<proteinExistence type="inferred from homology"/>
<dbReference type="InterPro" id="IPR005744">
    <property type="entry name" value="Hy-lIII"/>
</dbReference>
<dbReference type="PANTHER" id="PTHR20855">
    <property type="entry name" value="ADIPOR/PROGESTIN RECEPTOR-RELATED"/>
    <property type="match status" value="1"/>
</dbReference>
<evidence type="ECO:0000313" key="9">
    <source>
        <dbReference type="Proteomes" id="UP001175147"/>
    </source>
</evidence>
<evidence type="ECO:0000256" key="5">
    <source>
        <dbReference type="ARBA" id="ARBA00022989"/>
    </source>
</evidence>
<protein>
    <submittedName>
        <fullName evidence="8">Hemolysin III family protein</fullName>
    </submittedName>
</protein>
<dbReference type="NCBIfam" id="TIGR01065">
    <property type="entry name" value="hlyIII"/>
    <property type="match status" value="1"/>
</dbReference>
<comment type="subcellular location">
    <subcellularLocation>
        <location evidence="1">Cell membrane</location>
        <topology evidence="1">Multi-pass membrane protein</topology>
    </subcellularLocation>
</comment>
<feature type="transmembrane region" description="Helical" evidence="7">
    <location>
        <begin position="122"/>
        <end position="142"/>
    </location>
</feature>
<dbReference type="EMBL" id="JAUPBM010000233">
    <property type="protein sequence ID" value="MDO7021577.1"/>
    <property type="molecule type" value="Genomic_DNA"/>
</dbReference>
<feature type="transmembrane region" description="Helical" evidence="7">
    <location>
        <begin position="207"/>
        <end position="226"/>
    </location>
</feature>
<organism evidence="8 9">
    <name type="scientific">Brachyspira innocens</name>
    <dbReference type="NCBI Taxonomy" id="13264"/>
    <lineage>
        <taxon>Bacteria</taxon>
        <taxon>Pseudomonadati</taxon>
        <taxon>Spirochaetota</taxon>
        <taxon>Spirochaetia</taxon>
        <taxon>Brachyspirales</taxon>
        <taxon>Brachyspiraceae</taxon>
        <taxon>Brachyspira</taxon>
    </lineage>
</organism>
<reference evidence="8" key="1">
    <citation type="submission" date="2023-07" db="EMBL/GenBank/DDBJ databases">
        <title>Mucosal microbiota of week-old chicken and adult hens.</title>
        <authorList>
            <person name="Volf J."/>
            <person name="Karasova D."/>
            <person name="Crhanova M."/>
            <person name="Faldynova M."/>
            <person name="Prikrylova H."/>
            <person name="Zeman M."/>
            <person name="Babak V."/>
            <person name="Rajova J."/>
            <person name="Rychlik I."/>
        </authorList>
    </citation>
    <scope>NUCLEOTIDE SEQUENCE</scope>
    <source>
        <strain evidence="8">ET902</strain>
    </source>
</reference>
<feature type="transmembrane region" description="Helical" evidence="7">
    <location>
        <begin position="147"/>
        <end position="165"/>
    </location>
</feature>
<gene>
    <name evidence="8" type="ORF">Q5M86_12425</name>
</gene>
<keyword evidence="4 7" id="KW-0812">Transmembrane</keyword>
<keyword evidence="6 7" id="KW-0472">Membrane</keyword>
<dbReference type="Pfam" id="PF03006">
    <property type="entry name" value="HlyIII"/>
    <property type="match status" value="1"/>
</dbReference>
<comment type="caution">
    <text evidence="8">The sequence shown here is derived from an EMBL/GenBank/DDBJ whole genome shotgun (WGS) entry which is preliminary data.</text>
</comment>
<evidence type="ECO:0000256" key="3">
    <source>
        <dbReference type="ARBA" id="ARBA00022475"/>
    </source>
</evidence>
<evidence type="ECO:0000256" key="1">
    <source>
        <dbReference type="ARBA" id="ARBA00004651"/>
    </source>
</evidence>
<feature type="transmembrane region" description="Helical" evidence="7">
    <location>
        <begin position="177"/>
        <end position="195"/>
    </location>
</feature>
<accession>A0ABT8Z0B4</accession>
<evidence type="ECO:0000256" key="4">
    <source>
        <dbReference type="ARBA" id="ARBA00022692"/>
    </source>
</evidence>
<keyword evidence="5 7" id="KW-1133">Transmembrane helix</keyword>
<dbReference type="Proteomes" id="UP001175147">
    <property type="component" value="Unassembled WGS sequence"/>
</dbReference>
<feature type="transmembrane region" description="Helical" evidence="7">
    <location>
        <begin position="32"/>
        <end position="57"/>
    </location>
</feature>
<dbReference type="RefSeq" id="WP_304386161.1">
    <property type="nucleotide sequence ID" value="NZ_JAUPBL010000140.1"/>
</dbReference>
<feature type="transmembrane region" description="Helical" evidence="7">
    <location>
        <begin position="63"/>
        <end position="83"/>
    </location>
</feature>
<keyword evidence="9" id="KW-1185">Reference proteome</keyword>
<dbReference type="PANTHER" id="PTHR20855:SF3">
    <property type="entry name" value="LD03007P"/>
    <property type="match status" value="1"/>
</dbReference>
<sequence>MANTSAVQLINHDKLDNDKLKIDKKNKKIGELYSAVSHGAGALLGIAGLVLMLIKVHGNPMPVIIYGAGIIFLYTFSSLYHFFPDGKVKKLFRKFDHIGIYIFIAATYTPLCIFSLPKNIGILILSVIWGCALIGVLSNTVFKYKNIYLRVLLYILMGWIIIFAFKPLLNSFDVLHLNWLIFGGIFYTIGAFLYALGKRFNDKSKQFTHDIFHIFVLAGSFAHYWFLYSYVI</sequence>
<comment type="similarity">
    <text evidence="2">Belongs to the UPF0073 (Hly-III) family.</text>
</comment>